<protein>
    <recommendedName>
        <fullName evidence="4">DUF4402 domain-containing protein</fullName>
    </recommendedName>
</protein>
<evidence type="ECO:0008006" key="4">
    <source>
        <dbReference type="Google" id="ProtNLM"/>
    </source>
</evidence>
<dbReference type="RefSeq" id="WP_390298400.1">
    <property type="nucleotide sequence ID" value="NZ_JBHULI010000003.1"/>
</dbReference>
<organism evidence="2 3">
    <name type="scientific">Gracilimonas halophila</name>
    <dbReference type="NCBI Taxonomy" id="1834464"/>
    <lineage>
        <taxon>Bacteria</taxon>
        <taxon>Pseudomonadati</taxon>
        <taxon>Balneolota</taxon>
        <taxon>Balneolia</taxon>
        <taxon>Balneolales</taxon>
        <taxon>Balneolaceae</taxon>
        <taxon>Gracilimonas</taxon>
    </lineage>
</organism>
<accession>A0ABW5JIM3</accession>
<reference evidence="3" key="1">
    <citation type="journal article" date="2019" name="Int. J. Syst. Evol. Microbiol.">
        <title>The Global Catalogue of Microorganisms (GCM) 10K type strain sequencing project: providing services to taxonomists for standard genome sequencing and annotation.</title>
        <authorList>
            <consortium name="The Broad Institute Genomics Platform"/>
            <consortium name="The Broad Institute Genome Sequencing Center for Infectious Disease"/>
            <person name="Wu L."/>
            <person name="Ma J."/>
        </authorList>
    </citation>
    <scope>NUCLEOTIDE SEQUENCE [LARGE SCALE GENOMIC DNA]</scope>
    <source>
        <strain evidence="3">KCTC 52042</strain>
    </source>
</reference>
<name>A0ABW5JIM3_9BACT</name>
<evidence type="ECO:0000256" key="1">
    <source>
        <dbReference type="SAM" id="SignalP"/>
    </source>
</evidence>
<comment type="caution">
    <text evidence="2">The sequence shown here is derived from an EMBL/GenBank/DDBJ whole genome shotgun (WGS) entry which is preliminary data.</text>
</comment>
<dbReference type="EMBL" id="JBHULI010000003">
    <property type="protein sequence ID" value="MFD2531407.1"/>
    <property type="molecule type" value="Genomic_DNA"/>
</dbReference>
<evidence type="ECO:0000313" key="2">
    <source>
        <dbReference type="EMBL" id="MFD2531407.1"/>
    </source>
</evidence>
<proteinExistence type="predicted"/>
<feature type="chain" id="PRO_5045537102" description="DUF4402 domain-containing protein" evidence="1">
    <location>
        <begin position="23"/>
        <end position="138"/>
    </location>
</feature>
<evidence type="ECO:0000313" key="3">
    <source>
        <dbReference type="Proteomes" id="UP001597460"/>
    </source>
</evidence>
<feature type="signal peptide" evidence="1">
    <location>
        <begin position="1"/>
        <end position="22"/>
    </location>
</feature>
<gene>
    <name evidence="2" type="ORF">ACFSVN_02990</name>
</gene>
<dbReference type="Proteomes" id="UP001597460">
    <property type="component" value="Unassembled WGS sequence"/>
</dbReference>
<sequence>MRTKILPVLILLVIGFCFQANAQVTAVMQAKVEIVSGAGFTFTESAVIDLNSENLSKEINAGSFSLVSSPGTDINVHIQEESVIKNELGQVIVFESFDLEKESTESGQLHISVNGKVKNGQLFNGNYKGSITAVVEYL</sequence>
<keyword evidence="3" id="KW-1185">Reference proteome</keyword>
<keyword evidence="1" id="KW-0732">Signal</keyword>